<comment type="caution">
    <text evidence="2">The sequence shown here is derived from an EMBL/GenBank/DDBJ whole genome shotgun (WGS) entry which is preliminary data.</text>
</comment>
<dbReference type="Proteomes" id="UP000827092">
    <property type="component" value="Unassembled WGS sequence"/>
</dbReference>
<feature type="compositionally biased region" description="Basic and acidic residues" evidence="1">
    <location>
        <begin position="251"/>
        <end position="261"/>
    </location>
</feature>
<sequence>MDKPLEINLESCSILLNSHKDISENQQDSSGIISRDEFSDNSSYEKMASRSKTLVQETSSIVSAASLLEKEHSSHITFAGSETETHTPYTKHEIALTSDSVKLNYDSDARGDGHRKIEENQSIFNERQIKNKAICVLEENSTITDKKLDEQSINYSAIGSENISFLDKINVTHTEDALISTASYSDKKCIILTTPDMFPDFKEKTPFDDRYFKVQNASIETYKEKEDTSIKDVLAKVLLTIHNNTNDSDNNGDRKTSEKGLAKTTPQFQNNCLEPVEFKFSEIVPNPSKNIKEMEITRDDAKSIQETPNFVKTDFKPSTQEFHQLQKNTPNGTETVKFQYNSENPLLFSSSSTLRKNLIVDCSYEINTEENSTLDFQKNLPENDHVTKEILRIKQDDLKDFGIQKLENFCCTNIKALTEEVSSNNTVDFSQDSVNSQNSFHTQVTIKDCTGLYPITESEPSRKETSNLLNTDIVLKHLKDLYDIDKSIAQAVLISISELDRKTGVKQSQILNYIKKNQMIPFHPKLHLEISKFLTSACEVGIIKKKAFKFMLSDQVQALAAEHKMEEARVKHLTRSKSRQIDTIEKKLSSPIYSPKLLRYNRAHLKRCSK</sequence>
<evidence type="ECO:0000313" key="2">
    <source>
        <dbReference type="EMBL" id="KAG8197896.1"/>
    </source>
</evidence>
<evidence type="ECO:0008006" key="4">
    <source>
        <dbReference type="Google" id="ProtNLM"/>
    </source>
</evidence>
<accession>A0AAV6VQ68</accession>
<keyword evidence="3" id="KW-1185">Reference proteome</keyword>
<gene>
    <name evidence="2" type="ORF">JTE90_020275</name>
</gene>
<proteinExistence type="predicted"/>
<name>A0AAV6VQ68_9ARAC</name>
<protein>
    <recommendedName>
        <fullName evidence="4">H15 domain-containing protein</fullName>
    </recommendedName>
</protein>
<evidence type="ECO:0000313" key="3">
    <source>
        <dbReference type="Proteomes" id="UP000827092"/>
    </source>
</evidence>
<evidence type="ECO:0000256" key="1">
    <source>
        <dbReference type="SAM" id="MobiDB-lite"/>
    </source>
</evidence>
<dbReference type="EMBL" id="JAFNEN010000047">
    <property type="protein sequence ID" value="KAG8197896.1"/>
    <property type="molecule type" value="Genomic_DNA"/>
</dbReference>
<reference evidence="2 3" key="1">
    <citation type="journal article" date="2022" name="Nat. Ecol. Evol.">
        <title>A masculinizing supergene underlies an exaggerated male reproductive morph in a spider.</title>
        <authorList>
            <person name="Hendrickx F."/>
            <person name="De Corte Z."/>
            <person name="Sonet G."/>
            <person name="Van Belleghem S.M."/>
            <person name="Kostlbacher S."/>
            <person name="Vangestel C."/>
        </authorList>
    </citation>
    <scope>NUCLEOTIDE SEQUENCE [LARGE SCALE GENOMIC DNA]</scope>
    <source>
        <strain evidence="2">W744_W776</strain>
    </source>
</reference>
<organism evidence="2 3">
    <name type="scientific">Oedothorax gibbosus</name>
    <dbReference type="NCBI Taxonomy" id="931172"/>
    <lineage>
        <taxon>Eukaryota</taxon>
        <taxon>Metazoa</taxon>
        <taxon>Ecdysozoa</taxon>
        <taxon>Arthropoda</taxon>
        <taxon>Chelicerata</taxon>
        <taxon>Arachnida</taxon>
        <taxon>Araneae</taxon>
        <taxon>Araneomorphae</taxon>
        <taxon>Entelegynae</taxon>
        <taxon>Araneoidea</taxon>
        <taxon>Linyphiidae</taxon>
        <taxon>Erigoninae</taxon>
        <taxon>Oedothorax</taxon>
    </lineage>
</organism>
<feature type="region of interest" description="Disordered" evidence="1">
    <location>
        <begin position="243"/>
        <end position="263"/>
    </location>
</feature>
<dbReference type="AlphaFoldDB" id="A0AAV6VQ68"/>